<feature type="compositionally biased region" description="Basic and acidic residues" evidence="1">
    <location>
        <begin position="73"/>
        <end position="91"/>
    </location>
</feature>
<name>A0A926DI85_9FIRM</name>
<proteinExistence type="predicted"/>
<dbReference type="Proteomes" id="UP000617951">
    <property type="component" value="Unassembled WGS sequence"/>
</dbReference>
<comment type="caution">
    <text evidence="2">The sequence shown here is derived from an EMBL/GenBank/DDBJ whole genome shotgun (WGS) entry which is preliminary data.</text>
</comment>
<evidence type="ECO:0000313" key="2">
    <source>
        <dbReference type="EMBL" id="MBC8539318.1"/>
    </source>
</evidence>
<sequence>MRRGILWFRPGRRNGFLHYTPSAEKRKPIRPIPPKRLLLFGKIAIIKIKDMLQCPGKWGLGNPYAQKRAKFLREEQNVDADPKRGEKNEKRRGLRQRFALTA</sequence>
<protein>
    <submittedName>
        <fullName evidence="2">Uncharacterized protein</fullName>
    </submittedName>
</protein>
<gene>
    <name evidence="2" type="ORF">H8693_10310</name>
</gene>
<keyword evidence="3" id="KW-1185">Reference proteome</keyword>
<evidence type="ECO:0000256" key="1">
    <source>
        <dbReference type="SAM" id="MobiDB-lite"/>
    </source>
</evidence>
<feature type="region of interest" description="Disordered" evidence="1">
    <location>
        <begin position="73"/>
        <end position="102"/>
    </location>
</feature>
<evidence type="ECO:0000313" key="3">
    <source>
        <dbReference type="Proteomes" id="UP000617951"/>
    </source>
</evidence>
<organism evidence="2 3">
    <name type="scientific">Guopingia tenuis</name>
    <dbReference type="NCBI Taxonomy" id="2763656"/>
    <lineage>
        <taxon>Bacteria</taxon>
        <taxon>Bacillati</taxon>
        <taxon>Bacillota</taxon>
        <taxon>Clostridia</taxon>
        <taxon>Christensenellales</taxon>
        <taxon>Christensenellaceae</taxon>
        <taxon>Guopingia</taxon>
    </lineage>
</organism>
<accession>A0A926DI85</accession>
<reference evidence="2" key="1">
    <citation type="submission" date="2020-08" db="EMBL/GenBank/DDBJ databases">
        <title>Genome public.</title>
        <authorList>
            <person name="Liu C."/>
            <person name="Sun Q."/>
        </authorList>
    </citation>
    <scope>NUCLEOTIDE SEQUENCE</scope>
    <source>
        <strain evidence="2">NSJ-63</strain>
    </source>
</reference>
<dbReference type="AlphaFoldDB" id="A0A926DI85"/>
<dbReference type="RefSeq" id="WP_249280907.1">
    <property type="nucleotide sequence ID" value="NZ_JACRSS010000006.1"/>
</dbReference>
<dbReference type="EMBL" id="JACRSS010000006">
    <property type="protein sequence ID" value="MBC8539318.1"/>
    <property type="molecule type" value="Genomic_DNA"/>
</dbReference>